<feature type="compositionally biased region" description="Pro residues" evidence="5">
    <location>
        <begin position="378"/>
        <end position="391"/>
    </location>
</feature>
<dbReference type="Proteomes" id="UP001273209">
    <property type="component" value="Unassembled WGS sequence"/>
</dbReference>
<name>A0AAE1M3N6_9HYPO</name>
<dbReference type="RefSeq" id="XP_062760640.1">
    <property type="nucleotide sequence ID" value="XM_062897908.1"/>
</dbReference>
<keyword evidence="2 6" id="KW-0812">Transmembrane</keyword>
<feature type="chain" id="PRO_5042180147" evidence="7">
    <location>
        <begin position="32"/>
        <end position="429"/>
    </location>
</feature>
<evidence type="ECO:0000256" key="3">
    <source>
        <dbReference type="ARBA" id="ARBA00022989"/>
    </source>
</evidence>
<evidence type="ECO:0000256" key="4">
    <source>
        <dbReference type="ARBA" id="ARBA00023136"/>
    </source>
</evidence>
<evidence type="ECO:0000313" key="8">
    <source>
        <dbReference type="EMBL" id="KAK4085300.1"/>
    </source>
</evidence>
<comment type="subcellular location">
    <subcellularLocation>
        <location evidence="1">Membrane</location>
        <topology evidence="1">Single-pass membrane protein</topology>
    </subcellularLocation>
</comment>
<sequence length="429" mass="45076">MIVAPPPRSSTLTLTALALSSTLLQISSSHALPRETQTIAVRELDVAPWPIAPTPAPRSPFLRSMPEHRLVQRDFNTVCGFIGGDANFPATCLAGSHCAVDVENKAIGCCPDGAPCTEGIFTGCVDVNSPPQTELNPYVFTCTGADVCYQNSFDGGFFQFGCGAFSHLATTVATTAVSRSPLDFSHVSFQLTATPTLLSEPTTIGSRTGTATSKTTSRATKTNTKSTSDASETDAATSSDSASTGTSTSTSTSTPDPAAPTSSGSSKAGPIAGGVVGGLAGLALLAGLIFYFLRKRRAATPTQYIAPSTEKYDNFDPRTYPPNTALLTEERGIHGDEAELTPITPRPSQPAPQLGELGLAVPLDPGYGRPSDEIPLTEPAPKPSFVPPPLDPEPEDDRPYNPRRRGDGDGASFWSQTRSESRSRGRPWV</sequence>
<dbReference type="PANTHER" id="PTHR15549:SF26">
    <property type="entry name" value="AXIAL BUDDING PATTERN PROTEIN 2-RELATED"/>
    <property type="match status" value="1"/>
</dbReference>
<feature type="compositionally biased region" description="Low complexity" evidence="5">
    <location>
        <begin position="205"/>
        <end position="268"/>
    </location>
</feature>
<organism evidence="8 9">
    <name type="scientific">Trichoderma aggressivum f. europaeum</name>
    <dbReference type="NCBI Taxonomy" id="173218"/>
    <lineage>
        <taxon>Eukaryota</taxon>
        <taxon>Fungi</taxon>
        <taxon>Dikarya</taxon>
        <taxon>Ascomycota</taxon>
        <taxon>Pezizomycotina</taxon>
        <taxon>Sordariomycetes</taxon>
        <taxon>Hypocreomycetidae</taxon>
        <taxon>Hypocreales</taxon>
        <taxon>Hypocreaceae</taxon>
        <taxon>Trichoderma</taxon>
    </lineage>
</organism>
<keyword evidence="7" id="KW-0732">Signal</keyword>
<evidence type="ECO:0000256" key="7">
    <source>
        <dbReference type="SAM" id="SignalP"/>
    </source>
</evidence>
<dbReference type="PANTHER" id="PTHR15549">
    <property type="entry name" value="PAIRED IMMUNOGLOBULIN-LIKE TYPE 2 RECEPTOR"/>
    <property type="match status" value="1"/>
</dbReference>
<evidence type="ECO:0000256" key="5">
    <source>
        <dbReference type="SAM" id="MobiDB-lite"/>
    </source>
</evidence>
<feature type="region of interest" description="Disordered" evidence="5">
    <location>
        <begin position="338"/>
        <end position="429"/>
    </location>
</feature>
<dbReference type="AlphaFoldDB" id="A0AAE1M3N6"/>
<accession>A0AAE1M3N6</accession>
<dbReference type="InterPro" id="IPR051694">
    <property type="entry name" value="Immunoregulatory_rcpt-like"/>
</dbReference>
<protein>
    <submittedName>
        <fullName evidence="8">Uncharacterized protein</fullName>
    </submittedName>
</protein>
<keyword evidence="9" id="KW-1185">Reference proteome</keyword>
<gene>
    <name evidence="8" type="ORF">Triagg1_290</name>
</gene>
<proteinExistence type="predicted"/>
<feature type="region of interest" description="Disordered" evidence="5">
    <location>
        <begin position="200"/>
        <end position="268"/>
    </location>
</feature>
<feature type="signal peptide" evidence="7">
    <location>
        <begin position="1"/>
        <end position="31"/>
    </location>
</feature>
<dbReference type="GO" id="GO:0071944">
    <property type="term" value="C:cell periphery"/>
    <property type="evidence" value="ECO:0007669"/>
    <property type="project" value="UniProtKB-ARBA"/>
</dbReference>
<comment type="caution">
    <text evidence="8">The sequence shown here is derived from an EMBL/GenBank/DDBJ whole genome shotgun (WGS) entry which is preliminary data.</text>
</comment>
<feature type="compositionally biased region" description="Basic and acidic residues" evidence="5">
    <location>
        <begin position="397"/>
        <end position="408"/>
    </location>
</feature>
<feature type="transmembrane region" description="Helical" evidence="6">
    <location>
        <begin position="271"/>
        <end position="293"/>
    </location>
</feature>
<evidence type="ECO:0000256" key="1">
    <source>
        <dbReference type="ARBA" id="ARBA00004167"/>
    </source>
</evidence>
<evidence type="ECO:0000313" key="9">
    <source>
        <dbReference type="Proteomes" id="UP001273209"/>
    </source>
</evidence>
<evidence type="ECO:0000256" key="2">
    <source>
        <dbReference type="ARBA" id="ARBA00022692"/>
    </source>
</evidence>
<keyword evidence="4 6" id="KW-0472">Membrane</keyword>
<dbReference type="EMBL" id="JAWRVG010000001">
    <property type="protein sequence ID" value="KAK4085300.1"/>
    <property type="molecule type" value="Genomic_DNA"/>
</dbReference>
<reference evidence="8" key="1">
    <citation type="submission" date="2023-11" db="EMBL/GenBank/DDBJ databases">
        <title>The genome sequences of three competitors of mushroom-forming fungi.</title>
        <authorList>
            <person name="Beijen E."/>
            <person name="Ohm R.A."/>
        </authorList>
    </citation>
    <scope>NUCLEOTIDE SEQUENCE</scope>
    <source>
        <strain evidence="8">CBS 100526</strain>
    </source>
</reference>
<keyword evidence="3 6" id="KW-1133">Transmembrane helix</keyword>
<dbReference type="GeneID" id="87917037"/>
<evidence type="ECO:0000256" key="6">
    <source>
        <dbReference type="SAM" id="Phobius"/>
    </source>
</evidence>
<dbReference type="GO" id="GO:0016020">
    <property type="term" value="C:membrane"/>
    <property type="evidence" value="ECO:0007669"/>
    <property type="project" value="UniProtKB-SubCell"/>
</dbReference>